<dbReference type="InterPro" id="IPR014710">
    <property type="entry name" value="RmlC-like_jellyroll"/>
</dbReference>
<keyword evidence="4 8" id="KW-0116">cAMP-binding</keyword>
<feature type="region of interest" description="Disordered" evidence="10">
    <location>
        <begin position="62"/>
        <end position="84"/>
    </location>
</feature>
<dbReference type="GO" id="GO:0033554">
    <property type="term" value="P:cellular response to stress"/>
    <property type="evidence" value="ECO:0007669"/>
    <property type="project" value="UniProtKB-ARBA"/>
</dbReference>
<dbReference type="SUPFAM" id="SSF51206">
    <property type="entry name" value="cAMP-binding domain-like"/>
    <property type="match status" value="2"/>
</dbReference>
<feature type="binding site" evidence="9">
    <location>
        <position position="330"/>
    </location>
    <ligand>
        <name>3',5'-cyclic AMP</name>
        <dbReference type="ChEBI" id="CHEBI:58165"/>
        <label>1</label>
    </ligand>
</feature>
<sequence length="510" mass="56442">MSTFDSLVADLTRDVHRVQPKDALQFCANWFQSRLEEQRTLTRDTLSQRAHSYRDLPTDLYIDTPLGSTAPPPPSISPFSGVASQRSSLRNSVSHSLSQRSSVVQSQRNSVAQSPFGTLNVPGNALLSSDPAPPVFRVDGRELPPTSPLTMTSPSPFASFENAGSSGTMDTGDYLHPPTSAIFARRTSVSAESIAVDDSSNEPLPVFPKSEDQMRRIKTSISSNFIFRDLDEEQETGVLNAMREITTTKDQVVIRQGDVGDYFYVVESGLLHCLIRPEPLPPQWLSENATFSPEEKFLQPGYHPVFGKKVTECKPGSSFGELALMYGHPRAATVLSIEPSTLWALDRITFRTIILKAAHRRRTMYEHFLSTVPLLSSLDAAEKSKIADALVSKVYMDGEAVVRQGEMGDTFFFVEEGEATVTKRQQGEDSEMREITVATLRKGDYFGELSLLRLAPRAATVSAVYREDFTQPKLKVAALDAPAFTRLLGPLREIMERKAGEQYGPGPRTR</sequence>
<dbReference type="GO" id="GO:0034236">
    <property type="term" value="F:protein kinase A catalytic subunit binding"/>
    <property type="evidence" value="ECO:0007669"/>
    <property type="project" value="TreeGrafter"/>
</dbReference>
<dbReference type="OrthoDB" id="417078at2759"/>
<dbReference type="PROSITE" id="PS50042">
    <property type="entry name" value="CNMP_BINDING_3"/>
    <property type="match status" value="2"/>
</dbReference>
<dbReference type="InterPro" id="IPR050503">
    <property type="entry name" value="cAMP-dep_PK_reg_su-like"/>
</dbReference>
<evidence type="ECO:0000256" key="3">
    <source>
        <dbReference type="ARBA" id="ARBA00022553"/>
    </source>
</evidence>
<dbReference type="PIRSF" id="PIRSF000548">
    <property type="entry name" value="PK_regulatory"/>
    <property type="match status" value="1"/>
</dbReference>
<dbReference type="AlphaFoldDB" id="A0A4S8MZ11"/>
<feature type="binding site" evidence="9">
    <location>
        <position position="457"/>
    </location>
    <ligand>
        <name>3',5'-cyclic AMP</name>
        <dbReference type="ChEBI" id="CHEBI:58165"/>
        <label>2</label>
    </ligand>
</feature>
<dbReference type="Pfam" id="PF00027">
    <property type="entry name" value="cNMP_binding"/>
    <property type="match status" value="2"/>
</dbReference>
<accession>A0A4S8MZ11</accession>
<dbReference type="Pfam" id="PF02197">
    <property type="entry name" value="RIIa"/>
    <property type="match status" value="1"/>
</dbReference>
<keyword evidence="5" id="KW-0677">Repeat</keyword>
<reference evidence="12 13" key="1">
    <citation type="journal article" date="2019" name="Nat. Ecol. Evol.">
        <title>Megaphylogeny resolves global patterns of mushroom evolution.</title>
        <authorList>
            <person name="Varga T."/>
            <person name="Krizsan K."/>
            <person name="Foldi C."/>
            <person name="Dima B."/>
            <person name="Sanchez-Garcia M."/>
            <person name="Sanchez-Ramirez S."/>
            <person name="Szollosi G.J."/>
            <person name="Szarkandi J.G."/>
            <person name="Papp V."/>
            <person name="Albert L."/>
            <person name="Andreopoulos W."/>
            <person name="Angelini C."/>
            <person name="Antonin V."/>
            <person name="Barry K.W."/>
            <person name="Bougher N.L."/>
            <person name="Buchanan P."/>
            <person name="Buyck B."/>
            <person name="Bense V."/>
            <person name="Catcheside P."/>
            <person name="Chovatia M."/>
            <person name="Cooper J."/>
            <person name="Damon W."/>
            <person name="Desjardin D."/>
            <person name="Finy P."/>
            <person name="Geml J."/>
            <person name="Haridas S."/>
            <person name="Hughes K."/>
            <person name="Justo A."/>
            <person name="Karasinski D."/>
            <person name="Kautmanova I."/>
            <person name="Kiss B."/>
            <person name="Kocsube S."/>
            <person name="Kotiranta H."/>
            <person name="LaButti K.M."/>
            <person name="Lechner B.E."/>
            <person name="Liimatainen K."/>
            <person name="Lipzen A."/>
            <person name="Lukacs Z."/>
            <person name="Mihaltcheva S."/>
            <person name="Morgado L.N."/>
            <person name="Niskanen T."/>
            <person name="Noordeloos M.E."/>
            <person name="Ohm R.A."/>
            <person name="Ortiz-Santana B."/>
            <person name="Ovrebo C."/>
            <person name="Racz N."/>
            <person name="Riley R."/>
            <person name="Savchenko A."/>
            <person name="Shiryaev A."/>
            <person name="Soop K."/>
            <person name="Spirin V."/>
            <person name="Szebenyi C."/>
            <person name="Tomsovsky M."/>
            <person name="Tulloss R.E."/>
            <person name="Uehling J."/>
            <person name="Grigoriev I.V."/>
            <person name="Vagvolgyi C."/>
            <person name="Papp T."/>
            <person name="Martin F.M."/>
            <person name="Miettinen O."/>
            <person name="Hibbett D.S."/>
            <person name="Nagy L.G."/>
        </authorList>
    </citation>
    <scope>NUCLEOTIDE SEQUENCE [LARGE SCALE GENOMIC DNA]</scope>
    <source>
        <strain evidence="12 13">CBS 962.96</strain>
    </source>
</reference>
<keyword evidence="6 8" id="KW-0547">Nucleotide-binding</keyword>
<evidence type="ECO:0000256" key="2">
    <source>
        <dbReference type="ARBA" id="ARBA00020355"/>
    </source>
</evidence>
<keyword evidence="3" id="KW-0597">Phosphoprotein</keyword>
<dbReference type="CDD" id="cd00038">
    <property type="entry name" value="CAP_ED"/>
    <property type="match status" value="2"/>
</dbReference>
<organism evidence="12 13">
    <name type="scientific">Dendrothele bispora (strain CBS 962.96)</name>
    <dbReference type="NCBI Taxonomy" id="1314807"/>
    <lineage>
        <taxon>Eukaryota</taxon>
        <taxon>Fungi</taxon>
        <taxon>Dikarya</taxon>
        <taxon>Basidiomycota</taxon>
        <taxon>Agaricomycotina</taxon>
        <taxon>Agaricomycetes</taxon>
        <taxon>Agaricomycetidae</taxon>
        <taxon>Agaricales</taxon>
        <taxon>Agaricales incertae sedis</taxon>
        <taxon>Dendrothele</taxon>
    </lineage>
</organism>
<dbReference type="InterPro" id="IPR000595">
    <property type="entry name" value="cNMP-bd_dom"/>
</dbReference>
<dbReference type="Proteomes" id="UP000297245">
    <property type="component" value="Unassembled WGS sequence"/>
</dbReference>
<dbReference type="GO" id="GO:0005952">
    <property type="term" value="C:cAMP-dependent protein kinase complex"/>
    <property type="evidence" value="ECO:0007669"/>
    <property type="project" value="InterPro"/>
</dbReference>
<dbReference type="PANTHER" id="PTHR11635:SF152">
    <property type="entry name" value="CAMP-DEPENDENT PROTEIN KINASE TYPE I REGULATORY SUBUNIT-RELATED"/>
    <property type="match status" value="1"/>
</dbReference>
<evidence type="ECO:0000313" key="13">
    <source>
        <dbReference type="Proteomes" id="UP000297245"/>
    </source>
</evidence>
<dbReference type="FunFam" id="2.60.120.10:FF:000039">
    <property type="entry name" value="cAMP-dependent protein kinase regulatory subunit"/>
    <property type="match status" value="1"/>
</dbReference>
<dbReference type="SMART" id="SM00100">
    <property type="entry name" value="cNMP"/>
    <property type="match status" value="2"/>
</dbReference>
<evidence type="ECO:0000256" key="9">
    <source>
        <dbReference type="PIRSR" id="PIRSR000548-1"/>
    </source>
</evidence>
<feature type="domain" description="Cyclic nucleotide-binding" evidence="11">
    <location>
        <begin position="374"/>
        <end position="497"/>
    </location>
</feature>
<dbReference type="EMBL" id="ML179035">
    <property type="protein sequence ID" value="THV08698.1"/>
    <property type="molecule type" value="Genomic_DNA"/>
</dbReference>
<evidence type="ECO:0000256" key="5">
    <source>
        <dbReference type="ARBA" id="ARBA00022737"/>
    </source>
</evidence>
<keyword evidence="13" id="KW-1185">Reference proteome</keyword>
<evidence type="ECO:0000256" key="10">
    <source>
        <dbReference type="SAM" id="MobiDB-lite"/>
    </source>
</evidence>
<comment type="subunit">
    <text evidence="8">Tetramer, composed of 2 regulatory (R) and 2 catalytic (C) subunits. In the presence of cAMP it dissociates into 2 active monomeric C subunits and an R dimer.</text>
</comment>
<dbReference type="PROSITE" id="PS00888">
    <property type="entry name" value="CNMP_BINDING_1"/>
    <property type="match status" value="2"/>
</dbReference>
<dbReference type="CDD" id="cd12098">
    <property type="entry name" value="DD_R_ScPKA-like"/>
    <property type="match status" value="1"/>
</dbReference>
<dbReference type="GO" id="GO:0030552">
    <property type="term" value="F:cAMP binding"/>
    <property type="evidence" value="ECO:0007669"/>
    <property type="project" value="UniProtKB-KW"/>
</dbReference>
<evidence type="ECO:0000256" key="6">
    <source>
        <dbReference type="ARBA" id="ARBA00022741"/>
    </source>
</evidence>
<evidence type="ECO:0000256" key="7">
    <source>
        <dbReference type="ARBA" id="ARBA00023149"/>
    </source>
</evidence>
<dbReference type="Gene3D" id="1.20.890.10">
    <property type="entry name" value="cAMP-dependent protein kinase regulatory subunit, dimerization-anchoring domain"/>
    <property type="match status" value="1"/>
</dbReference>
<proteinExistence type="inferred from homology"/>
<dbReference type="GO" id="GO:0004862">
    <property type="term" value="F:cAMP-dependent protein kinase inhibitor activity"/>
    <property type="evidence" value="ECO:0007669"/>
    <property type="project" value="TreeGrafter"/>
</dbReference>
<dbReference type="Gene3D" id="2.60.120.10">
    <property type="entry name" value="Jelly Rolls"/>
    <property type="match status" value="2"/>
</dbReference>
<dbReference type="SMART" id="SM00394">
    <property type="entry name" value="RIIa"/>
    <property type="match status" value="1"/>
</dbReference>
<dbReference type="InterPro" id="IPR012198">
    <property type="entry name" value="cAMP_dep_PK_reg_su"/>
</dbReference>
<dbReference type="GO" id="GO:0005634">
    <property type="term" value="C:nucleus"/>
    <property type="evidence" value="ECO:0007669"/>
    <property type="project" value="TreeGrafter"/>
</dbReference>
<dbReference type="PRINTS" id="PR00103">
    <property type="entry name" value="CAMPKINASE"/>
</dbReference>
<comment type="similarity">
    <text evidence="1 8">Belongs to the cAMP-dependent kinase regulatory chain family.</text>
</comment>
<protein>
    <recommendedName>
        <fullName evidence="2 8">cAMP-dependent protein kinase regulatory subunit</fullName>
    </recommendedName>
</protein>
<name>A0A4S8MZ11_DENBC</name>
<dbReference type="InterPro" id="IPR018490">
    <property type="entry name" value="cNMP-bd_dom_sf"/>
</dbReference>
<dbReference type="FunFam" id="2.60.120.10:FF:000006">
    <property type="entry name" value="cAMP-dependent protein kinase type I-alpha regulatory subunit"/>
    <property type="match status" value="1"/>
</dbReference>
<keyword evidence="7 8" id="KW-0114">cAMP</keyword>
<evidence type="ECO:0000259" key="11">
    <source>
        <dbReference type="PROSITE" id="PS50042"/>
    </source>
</evidence>
<gene>
    <name evidence="12" type="ORF">K435DRAFT_825116</name>
</gene>
<evidence type="ECO:0000313" key="12">
    <source>
        <dbReference type="EMBL" id="THV08698.1"/>
    </source>
</evidence>
<evidence type="ECO:0000256" key="1">
    <source>
        <dbReference type="ARBA" id="ARBA00005753"/>
    </source>
</evidence>
<dbReference type="InterPro" id="IPR018488">
    <property type="entry name" value="cNMP-bd_CS"/>
</dbReference>
<dbReference type="InterPro" id="IPR003117">
    <property type="entry name" value="cAMP_dep_PK_reg_su_I/II_a/b"/>
</dbReference>
<dbReference type="GO" id="GO:0005829">
    <property type="term" value="C:cytosol"/>
    <property type="evidence" value="ECO:0007669"/>
    <property type="project" value="TreeGrafter"/>
</dbReference>
<feature type="binding site" evidence="9">
    <location>
        <position position="448"/>
    </location>
    <ligand>
        <name>3',5'-cyclic AMP</name>
        <dbReference type="ChEBI" id="CHEBI:58165"/>
        <label>2</label>
    </ligand>
</feature>
<evidence type="ECO:0000256" key="4">
    <source>
        <dbReference type="ARBA" id="ARBA00022566"/>
    </source>
</evidence>
<dbReference type="PROSITE" id="PS00889">
    <property type="entry name" value="CNMP_BINDING_2"/>
    <property type="match status" value="2"/>
</dbReference>
<evidence type="ECO:0000256" key="8">
    <source>
        <dbReference type="PIRNR" id="PIRNR000548"/>
    </source>
</evidence>
<dbReference type="PANTHER" id="PTHR11635">
    <property type="entry name" value="CAMP-DEPENDENT PROTEIN KINASE REGULATORY CHAIN"/>
    <property type="match status" value="1"/>
</dbReference>
<feature type="domain" description="Cyclic nucleotide-binding" evidence="11">
    <location>
        <begin position="226"/>
        <end position="371"/>
    </location>
</feature>
<feature type="binding site" evidence="9">
    <location>
        <position position="321"/>
    </location>
    <ligand>
        <name>3',5'-cyclic AMP</name>
        <dbReference type="ChEBI" id="CHEBI:58165"/>
        <label>1</label>
    </ligand>
</feature>